<reference evidence="4" key="1">
    <citation type="journal article" date="2013" name="Genome Announc.">
        <title>First genome sequence of a syntrophic acetate-oxidizing bacterium, Tepidanaerobacter acetatoxydans strain Re1.</title>
        <authorList>
            <person name="Manzoor S."/>
            <person name="Bongcam-Rudloff E."/>
            <person name="Schnurer A."/>
            <person name="Muller B."/>
        </authorList>
    </citation>
    <scope>NUCLEOTIDE SEQUENCE [LARGE SCALE GENOMIC DNA]</scope>
    <source>
        <strain evidence="4">Re1</strain>
    </source>
</reference>
<dbReference type="EMBL" id="HF563609">
    <property type="protein sequence ID" value="CDI40814.1"/>
    <property type="molecule type" value="Genomic_DNA"/>
</dbReference>
<dbReference type="STRING" id="1209989.TepRe1_1655"/>
<keyword evidence="1" id="KW-0812">Transmembrane</keyword>
<evidence type="ECO:0000313" key="4">
    <source>
        <dbReference type="Proteomes" id="UP000010802"/>
    </source>
</evidence>
<protein>
    <submittedName>
        <fullName evidence="3">PDZ/DHR/GLGF domain protein</fullName>
    </submittedName>
</protein>
<feature type="transmembrane region" description="Helical" evidence="1">
    <location>
        <begin position="130"/>
        <end position="151"/>
    </location>
</feature>
<dbReference type="Gene3D" id="2.30.42.10">
    <property type="match status" value="1"/>
</dbReference>
<organism evidence="3 4">
    <name type="scientific">Tepidanaerobacter acetatoxydans (strain DSM 21804 / JCM 16047 / Re1)</name>
    <dbReference type="NCBI Taxonomy" id="1209989"/>
    <lineage>
        <taxon>Bacteria</taxon>
        <taxon>Bacillati</taxon>
        <taxon>Bacillota</taxon>
        <taxon>Clostridia</taxon>
        <taxon>Thermosediminibacterales</taxon>
        <taxon>Tepidanaerobacteraceae</taxon>
        <taxon>Tepidanaerobacter</taxon>
    </lineage>
</organism>
<feature type="transmembrane region" description="Helical" evidence="1">
    <location>
        <begin position="249"/>
        <end position="266"/>
    </location>
</feature>
<feature type="domain" description="PDZ" evidence="2">
    <location>
        <begin position="287"/>
        <end position="339"/>
    </location>
</feature>
<proteinExistence type="predicted"/>
<keyword evidence="1" id="KW-1133">Transmembrane helix</keyword>
<dbReference type="InterPro" id="IPR001478">
    <property type="entry name" value="PDZ"/>
</dbReference>
<dbReference type="KEGG" id="tae:TepiRe1_1781"/>
<dbReference type="PROSITE" id="PS50106">
    <property type="entry name" value="PDZ"/>
    <property type="match status" value="1"/>
</dbReference>
<gene>
    <name evidence="3" type="ordered locus">TEPIRE1_1781</name>
</gene>
<dbReference type="SMART" id="SM00228">
    <property type="entry name" value="PDZ"/>
    <property type="match status" value="1"/>
</dbReference>
<name>U4Q923_TEPAE</name>
<dbReference type="HOGENOM" id="CLU_051142_0_0_9"/>
<feature type="transmembrane region" description="Helical" evidence="1">
    <location>
        <begin position="59"/>
        <end position="84"/>
    </location>
</feature>
<feature type="transmembrane region" description="Helical" evidence="1">
    <location>
        <begin position="6"/>
        <end position="34"/>
    </location>
</feature>
<evidence type="ECO:0000256" key="1">
    <source>
        <dbReference type="SAM" id="Phobius"/>
    </source>
</evidence>
<dbReference type="InterPro" id="IPR036034">
    <property type="entry name" value="PDZ_sf"/>
</dbReference>
<dbReference type="Pfam" id="PF17820">
    <property type="entry name" value="PDZ_6"/>
    <property type="match status" value="1"/>
</dbReference>
<feature type="transmembrane region" description="Helical" evidence="1">
    <location>
        <begin position="90"/>
        <end position="118"/>
    </location>
</feature>
<accession>U4Q923</accession>
<dbReference type="SUPFAM" id="SSF50156">
    <property type="entry name" value="PDZ domain-like"/>
    <property type="match status" value="1"/>
</dbReference>
<keyword evidence="1" id="KW-0472">Membrane</keyword>
<dbReference type="eggNOG" id="COG0265">
    <property type="taxonomic scope" value="Bacteria"/>
</dbReference>
<sequence length="418" mass="46272">MNVFPLGKIIILILQGIPSAVLNPFFWLVIFIVWKQYKKTATLEKTLFGTAKINPHNKLLYAIFYGFLGGIIGSFIVMLLGISITEAGLVYVWPLALILALVHPHLMCFSYAGGLVALFSLVTGLLQIDVAGLMGLVAVLHFVESLLIYFAGHINATPVFVKDDRYGIVGGFSLQEFWPVPIMLLTILIGDFPSMDVIQMPDWWPLIRPPVHVLENPQAIYLMLPVVAALGYGDIALTKTPKDRCKSSAVNLFAFSFILLLLSVLASRYLPFAYMAAIFAPAGHEFLIITGKKSEQANKPLFVPPKQGEMILDVIKNSPAEKSGLNSGDIIMSINGQDLDEPGKLQEVLSEYPTFIWMTVKTSEGKIKNVEISAFPNGLNNIGAIFVPKVFSGTYVVMDDDNIMKRIKRFFKKRDENA</sequence>
<evidence type="ECO:0000313" key="3">
    <source>
        <dbReference type="EMBL" id="CDI40814.1"/>
    </source>
</evidence>
<evidence type="ECO:0000259" key="2">
    <source>
        <dbReference type="PROSITE" id="PS50106"/>
    </source>
</evidence>
<dbReference type="Proteomes" id="UP000010802">
    <property type="component" value="Chromosome"/>
</dbReference>
<keyword evidence="4" id="KW-1185">Reference proteome</keyword>
<dbReference type="AlphaFoldDB" id="U4Q923"/>
<dbReference type="InterPro" id="IPR041489">
    <property type="entry name" value="PDZ_6"/>
</dbReference>